<reference evidence="5" key="1">
    <citation type="journal article" date="2023" name="Nat. Commun.">
        <title>Diploid and tetraploid genomes of Acorus and the evolution of monocots.</title>
        <authorList>
            <person name="Ma L."/>
            <person name="Liu K.W."/>
            <person name="Li Z."/>
            <person name="Hsiao Y.Y."/>
            <person name="Qi Y."/>
            <person name="Fu T."/>
            <person name="Tang G.D."/>
            <person name="Zhang D."/>
            <person name="Sun W.H."/>
            <person name="Liu D.K."/>
            <person name="Li Y."/>
            <person name="Chen G.Z."/>
            <person name="Liu X.D."/>
            <person name="Liao X.Y."/>
            <person name="Jiang Y.T."/>
            <person name="Yu X."/>
            <person name="Hao Y."/>
            <person name="Huang J."/>
            <person name="Zhao X.W."/>
            <person name="Ke S."/>
            <person name="Chen Y.Y."/>
            <person name="Wu W.L."/>
            <person name="Hsu J.L."/>
            <person name="Lin Y.F."/>
            <person name="Huang M.D."/>
            <person name="Li C.Y."/>
            <person name="Huang L."/>
            <person name="Wang Z.W."/>
            <person name="Zhao X."/>
            <person name="Zhong W.Y."/>
            <person name="Peng D.H."/>
            <person name="Ahmad S."/>
            <person name="Lan S."/>
            <person name="Zhang J.S."/>
            <person name="Tsai W.C."/>
            <person name="Van de Peer Y."/>
            <person name="Liu Z.J."/>
        </authorList>
    </citation>
    <scope>NUCLEOTIDE SEQUENCE</scope>
    <source>
        <strain evidence="5">SCP</strain>
    </source>
</reference>
<organism evidence="5 6">
    <name type="scientific">Acorus gramineus</name>
    <name type="common">Dwarf sweet flag</name>
    <dbReference type="NCBI Taxonomy" id="55184"/>
    <lineage>
        <taxon>Eukaryota</taxon>
        <taxon>Viridiplantae</taxon>
        <taxon>Streptophyta</taxon>
        <taxon>Embryophyta</taxon>
        <taxon>Tracheophyta</taxon>
        <taxon>Spermatophyta</taxon>
        <taxon>Magnoliopsida</taxon>
        <taxon>Liliopsida</taxon>
        <taxon>Acoraceae</taxon>
        <taxon>Acorus</taxon>
    </lineage>
</organism>
<dbReference type="GO" id="GO:0005794">
    <property type="term" value="C:Golgi apparatus"/>
    <property type="evidence" value="ECO:0007669"/>
    <property type="project" value="TreeGrafter"/>
</dbReference>
<reference evidence="5" key="2">
    <citation type="submission" date="2023-06" db="EMBL/GenBank/DDBJ databases">
        <authorList>
            <person name="Ma L."/>
            <person name="Liu K.-W."/>
            <person name="Li Z."/>
            <person name="Hsiao Y.-Y."/>
            <person name="Qi Y."/>
            <person name="Fu T."/>
            <person name="Tang G."/>
            <person name="Zhang D."/>
            <person name="Sun W.-H."/>
            <person name="Liu D.-K."/>
            <person name="Li Y."/>
            <person name="Chen G.-Z."/>
            <person name="Liu X.-D."/>
            <person name="Liao X.-Y."/>
            <person name="Jiang Y.-T."/>
            <person name="Yu X."/>
            <person name="Hao Y."/>
            <person name="Huang J."/>
            <person name="Zhao X.-W."/>
            <person name="Ke S."/>
            <person name="Chen Y.-Y."/>
            <person name="Wu W.-L."/>
            <person name="Hsu J.-L."/>
            <person name="Lin Y.-F."/>
            <person name="Huang M.-D."/>
            <person name="Li C.-Y."/>
            <person name="Huang L."/>
            <person name="Wang Z.-W."/>
            <person name="Zhao X."/>
            <person name="Zhong W.-Y."/>
            <person name="Peng D.-H."/>
            <person name="Ahmad S."/>
            <person name="Lan S."/>
            <person name="Zhang J.-S."/>
            <person name="Tsai W.-C."/>
            <person name="Van De Peer Y."/>
            <person name="Liu Z.-J."/>
        </authorList>
    </citation>
    <scope>NUCLEOTIDE SEQUENCE</scope>
    <source>
        <strain evidence="5">SCP</strain>
        <tissue evidence="5">Leaves</tissue>
    </source>
</reference>
<accession>A0AAV9ANM7</accession>
<gene>
    <name evidence="5" type="ORF">QJS04_geneDACA023214</name>
</gene>
<proteinExistence type="inferred from homology"/>
<evidence type="ECO:0000256" key="1">
    <source>
        <dbReference type="ARBA" id="ARBA00010603"/>
    </source>
</evidence>
<evidence type="ECO:0000256" key="2">
    <source>
        <dbReference type="ARBA" id="ARBA00015736"/>
    </source>
</evidence>
<dbReference type="Pfam" id="PF09742">
    <property type="entry name" value="Dymeclin"/>
    <property type="match status" value="1"/>
</dbReference>
<name>A0AAV9ANM7_ACOGR</name>
<dbReference type="PANTHER" id="PTHR12895">
    <property type="entry name" value="DYMECLIN"/>
    <property type="match status" value="1"/>
</dbReference>
<evidence type="ECO:0000256" key="4">
    <source>
        <dbReference type="ARBA" id="ARBA00023288"/>
    </source>
</evidence>
<dbReference type="AlphaFoldDB" id="A0AAV9ANM7"/>
<evidence type="ECO:0000313" key="6">
    <source>
        <dbReference type="Proteomes" id="UP001179952"/>
    </source>
</evidence>
<dbReference type="EMBL" id="JAUJYN010000007">
    <property type="protein sequence ID" value="KAK1265788.1"/>
    <property type="molecule type" value="Genomic_DNA"/>
</dbReference>
<keyword evidence="3" id="KW-0519">Myristate</keyword>
<comment type="similarity">
    <text evidence="1">Belongs to the dymeclin family.</text>
</comment>
<dbReference type="InterPro" id="IPR019142">
    <property type="entry name" value="Dymeclin"/>
</dbReference>
<evidence type="ECO:0000313" key="5">
    <source>
        <dbReference type="EMBL" id="KAK1265788.1"/>
    </source>
</evidence>
<comment type="caution">
    <text evidence="5">The sequence shown here is derived from an EMBL/GenBank/DDBJ whole genome shotgun (WGS) entry which is preliminary data.</text>
</comment>
<dbReference type="GO" id="GO:0007030">
    <property type="term" value="P:Golgi organization"/>
    <property type="evidence" value="ECO:0007669"/>
    <property type="project" value="TreeGrafter"/>
</dbReference>
<dbReference type="PANTHER" id="PTHR12895:SF9">
    <property type="entry name" value="DYMECLIN"/>
    <property type="match status" value="1"/>
</dbReference>
<evidence type="ECO:0000256" key="3">
    <source>
        <dbReference type="ARBA" id="ARBA00022707"/>
    </source>
</evidence>
<keyword evidence="6" id="KW-1185">Reference proteome</keyword>
<dbReference type="Proteomes" id="UP001179952">
    <property type="component" value="Unassembled WGS sequence"/>
</dbReference>
<keyword evidence="4" id="KW-0449">Lipoprotein</keyword>
<sequence length="201" mass="23570">MLREHLIKYICCWIILLILSQDSSFNASISQVILPSVPWYEERLLHHTSLGSLMVAVLIRTVKYNLSKLRNLRLYTNCLATLANMAPHVHRLSAYASQRLVSLFDMISRKYADLSTEFHIYNDFLRIVLEITNAILPYALPRNPEIFVHIQMLIEAFHNLHFFQKYWAIVNFDFLELLHDFQADQQGIGCLNYSLFVRIPK</sequence>
<protein>
    <recommendedName>
        <fullName evidence="2">Dymeclin</fullName>
    </recommendedName>
</protein>